<evidence type="ECO:0000256" key="7">
    <source>
        <dbReference type="ARBA" id="ARBA00022989"/>
    </source>
</evidence>
<evidence type="ECO:0000256" key="2">
    <source>
        <dbReference type="ARBA" id="ARBA00022448"/>
    </source>
</evidence>
<dbReference type="PROSITE" id="PS51257">
    <property type="entry name" value="PROKAR_LIPOPROTEIN"/>
    <property type="match status" value="1"/>
</dbReference>
<gene>
    <name evidence="15" type="primary">misCA</name>
    <name evidence="12" type="synonym">yidC</name>
    <name evidence="15" type="ORF">NCTC13163_03103</name>
</gene>
<comment type="similarity">
    <text evidence="12">Belongs to the OXA1/ALB3/YidC family. Type 2 subfamily.</text>
</comment>
<keyword evidence="11 12" id="KW-0449">Lipoprotein</keyword>
<feature type="transmembrane region" description="Helical" evidence="12">
    <location>
        <begin position="169"/>
        <end position="189"/>
    </location>
</feature>
<feature type="coiled-coil region" evidence="13">
    <location>
        <begin position="256"/>
        <end position="286"/>
    </location>
</feature>
<dbReference type="GO" id="GO:0015031">
    <property type="term" value="P:protein transport"/>
    <property type="evidence" value="ECO:0007669"/>
    <property type="project" value="UniProtKB-KW"/>
</dbReference>
<dbReference type="InterPro" id="IPR047196">
    <property type="entry name" value="YidC_ALB_C"/>
</dbReference>
<proteinExistence type="inferred from homology"/>
<keyword evidence="4 12" id="KW-0812">Transmembrane</keyword>
<keyword evidence="9" id="KW-0564">Palmitate</keyword>
<dbReference type="GO" id="GO:0005886">
    <property type="term" value="C:plasma membrane"/>
    <property type="evidence" value="ECO:0007669"/>
    <property type="project" value="UniProtKB-SubCell"/>
</dbReference>
<evidence type="ECO:0000256" key="4">
    <source>
        <dbReference type="ARBA" id="ARBA00022692"/>
    </source>
</evidence>
<evidence type="ECO:0000259" key="14">
    <source>
        <dbReference type="Pfam" id="PF02096"/>
    </source>
</evidence>
<feature type="domain" description="Membrane insertase YidC/Oxa/ALB C-terminal" evidence="14">
    <location>
        <begin position="67"/>
        <end position="247"/>
    </location>
</feature>
<comment type="function">
    <text evidence="12">Required for the insertion and/or proper folding and/or complex formation of integral membrane proteins into the membrane. Involved in integration of membrane proteins that insert both dependently and independently of the Sec translocase complex, as well as at least some lipoproteins.</text>
</comment>
<feature type="transmembrane region" description="Helical" evidence="12">
    <location>
        <begin position="231"/>
        <end position="249"/>
    </location>
</feature>
<feature type="transmembrane region" description="Helical" evidence="12">
    <location>
        <begin position="209"/>
        <end position="225"/>
    </location>
</feature>
<dbReference type="RefSeq" id="WP_029334003.1">
    <property type="nucleotide sequence ID" value="NZ_UGGP01000001.1"/>
</dbReference>
<evidence type="ECO:0000256" key="10">
    <source>
        <dbReference type="ARBA" id="ARBA00023186"/>
    </source>
</evidence>
<dbReference type="InterPro" id="IPR001708">
    <property type="entry name" value="YidC/ALB3/OXA1/COX18"/>
</dbReference>
<evidence type="ECO:0000256" key="3">
    <source>
        <dbReference type="ARBA" id="ARBA00022475"/>
    </source>
</evidence>
<organism evidence="15 16">
    <name type="scientific">Exiguobacterium aurantiacum</name>
    <dbReference type="NCBI Taxonomy" id="33987"/>
    <lineage>
        <taxon>Bacteria</taxon>
        <taxon>Bacillati</taxon>
        <taxon>Bacillota</taxon>
        <taxon>Bacilli</taxon>
        <taxon>Bacillales</taxon>
        <taxon>Bacillales Family XII. Incertae Sedis</taxon>
        <taxon>Exiguobacterium</taxon>
    </lineage>
</organism>
<evidence type="ECO:0000313" key="16">
    <source>
        <dbReference type="Proteomes" id="UP000254060"/>
    </source>
</evidence>
<reference evidence="15 16" key="1">
    <citation type="submission" date="2018-06" db="EMBL/GenBank/DDBJ databases">
        <authorList>
            <consortium name="Pathogen Informatics"/>
            <person name="Doyle S."/>
        </authorList>
    </citation>
    <scope>NUCLEOTIDE SEQUENCE [LARGE SCALE GENOMIC DNA]</scope>
    <source>
        <strain evidence="15 16">NCTC13163</strain>
    </source>
</reference>
<keyword evidence="2 12" id="KW-0813">Transport</keyword>
<keyword evidence="6 12" id="KW-0653">Protein transport</keyword>
<dbReference type="GO" id="GO:0051205">
    <property type="term" value="P:protein insertion into membrane"/>
    <property type="evidence" value="ECO:0007669"/>
    <property type="project" value="TreeGrafter"/>
</dbReference>
<dbReference type="InterPro" id="IPR028055">
    <property type="entry name" value="YidC/Oxa/ALB_C"/>
</dbReference>
<dbReference type="EMBL" id="UGGP01000001">
    <property type="protein sequence ID" value="STO09665.1"/>
    <property type="molecule type" value="Genomic_DNA"/>
</dbReference>
<evidence type="ECO:0000256" key="11">
    <source>
        <dbReference type="ARBA" id="ARBA00023288"/>
    </source>
</evidence>
<evidence type="ECO:0000256" key="8">
    <source>
        <dbReference type="ARBA" id="ARBA00023136"/>
    </source>
</evidence>
<keyword evidence="3 12" id="KW-1003">Cell membrane</keyword>
<dbReference type="CDD" id="cd20070">
    <property type="entry name" value="5TM_YidC_Alb3"/>
    <property type="match status" value="1"/>
</dbReference>
<dbReference type="InterPro" id="IPR023060">
    <property type="entry name" value="YidC/YidC1/YidC2_Firmicutes"/>
</dbReference>
<evidence type="ECO:0000256" key="6">
    <source>
        <dbReference type="ARBA" id="ARBA00022927"/>
    </source>
</evidence>
<dbReference type="Pfam" id="PF02096">
    <property type="entry name" value="60KD_IMP"/>
    <property type="match status" value="1"/>
</dbReference>
<protein>
    <recommendedName>
        <fullName evidence="12">Membrane protein insertase YidC</fullName>
    </recommendedName>
    <alternativeName>
        <fullName evidence="12">Foldase YidC</fullName>
    </alternativeName>
    <alternativeName>
        <fullName evidence="12">Membrane integrase YidC</fullName>
    </alternativeName>
    <alternativeName>
        <fullName evidence="12">Membrane protein YidC</fullName>
    </alternativeName>
</protein>
<evidence type="ECO:0000313" key="15">
    <source>
        <dbReference type="EMBL" id="STO09665.1"/>
    </source>
</evidence>
<evidence type="ECO:0000256" key="1">
    <source>
        <dbReference type="ARBA" id="ARBA00004651"/>
    </source>
</evidence>
<dbReference type="GO" id="GO:0032977">
    <property type="term" value="F:membrane insertase activity"/>
    <property type="evidence" value="ECO:0007669"/>
    <property type="project" value="InterPro"/>
</dbReference>
<feature type="transmembrane region" description="Helical" evidence="12">
    <location>
        <begin position="134"/>
        <end position="157"/>
    </location>
</feature>
<dbReference type="Proteomes" id="UP000254060">
    <property type="component" value="Unassembled WGS sequence"/>
</dbReference>
<keyword evidence="13" id="KW-0175">Coiled coil</keyword>
<dbReference type="NCBIfam" id="TIGR03592">
    <property type="entry name" value="yidC_oxa1_cterm"/>
    <property type="match status" value="1"/>
</dbReference>
<name>A0A377FYY5_9BACL</name>
<keyword evidence="7 12" id="KW-1133">Transmembrane helix</keyword>
<feature type="transmembrane region" description="Helical" evidence="12">
    <location>
        <begin position="67"/>
        <end position="87"/>
    </location>
</feature>
<dbReference type="STRING" id="1397694.GCA_000702585_00525"/>
<dbReference type="PANTHER" id="PTHR12428:SF65">
    <property type="entry name" value="CYTOCHROME C OXIDASE ASSEMBLY PROTEIN COX18, MITOCHONDRIAL"/>
    <property type="match status" value="1"/>
</dbReference>
<dbReference type="PRINTS" id="PR00701">
    <property type="entry name" value="60KDINNERMP"/>
</dbReference>
<accession>A0A377FYY5</accession>
<keyword evidence="10 12" id="KW-0143">Chaperone</keyword>
<sequence length="286" mass="32661">MSKQLKLGLLAVMTGAILLMAGCVDPSTIQGEPITAETEGFWAKYFVWPLAWLLKEAAYLIGGTWQYGYSIIVATIIVRLLILPLMIKQTKSMGAMQVLQPEMLKLREKYSSKDQETQRKLQEEMMKMYQEYQINPLAGCLPILIQMPILFAFYDAIRRTPEIFEARFLWFDLGAPDPTFILPILAAILTYAQQKISMAGQEQNPQLKMMLYIFPVMIFVMSITLPAALSMYWVVGYIISIIVTMAIMLPMREKMKVQAEAKIAAKEAERAALVEEEKKNKKKKRK</sequence>
<evidence type="ECO:0000256" key="5">
    <source>
        <dbReference type="ARBA" id="ARBA00022729"/>
    </source>
</evidence>
<evidence type="ECO:0000256" key="12">
    <source>
        <dbReference type="HAMAP-Rule" id="MF_01811"/>
    </source>
</evidence>
<dbReference type="OrthoDB" id="9780552at2"/>
<dbReference type="AlphaFoldDB" id="A0A377FYY5"/>
<dbReference type="HAMAP" id="MF_01811">
    <property type="entry name" value="YidC_type2"/>
    <property type="match status" value="1"/>
</dbReference>
<keyword evidence="5 12" id="KW-0732">Signal</keyword>
<keyword evidence="8 12" id="KW-0472">Membrane</keyword>
<dbReference type="PANTHER" id="PTHR12428">
    <property type="entry name" value="OXA1"/>
    <property type="match status" value="1"/>
</dbReference>
<comment type="subcellular location">
    <subcellularLocation>
        <location evidence="1 12">Cell membrane</location>
        <topology evidence="1 12">Multi-pass membrane protein</topology>
    </subcellularLocation>
</comment>
<evidence type="ECO:0000256" key="9">
    <source>
        <dbReference type="ARBA" id="ARBA00023139"/>
    </source>
</evidence>
<evidence type="ECO:0000256" key="13">
    <source>
        <dbReference type="SAM" id="Coils"/>
    </source>
</evidence>